<dbReference type="EMBL" id="JARBJD010000215">
    <property type="protein sequence ID" value="KAK2946915.1"/>
    <property type="molecule type" value="Genomic_DNA"/>
</dbReference>
<keyword evidence="3" id="KW-1185">Reference proteome</keyword>
<organism evidence="2 3">
    <name type="scientific">Blattamonas nauphoetae</name>
    <dbReference type="NCBI Taxonomy" id="2049346"/>
    <lineage>
        <taxon>Eukaryota</taxon>
        <taxon>Metamonada</taxon>
        <taxon>Preaxostyla</taxon>
        <taxon>Oxymonadida</taxon>
        <taxon>Blattamonas</taxon>
    </lineage>
</organism>
<comment type="caution">
    <text evidence="2">The sequence shown here is derived from an EMBL/GenBank/DDBJ whole genome shotgun (WGS) entry which is preliminary data.</text>
</comment>
<keyword evidence="1" id="KW-0472">Membrane</keyword>
<name>A0ABQ9X9P1_9EUKA</name>
<dbReference type="Proteomes" id="UP001281761">
    <property type="component" value="Unassembled WGS sequence"/>
</dbReference>
<proteinExistence type="predicted"/>
<evidence type="ECO:0000313" key="3">
    <source>
        <dbReference type="Proteomes" id="UP001281761"/>
    </source>
</evidence>
<gene>
    <name evidence="2" type="ORF">BLNAU_18139</name>
</gene>
<sequence>MGCIFQTDNINIMFYLFLTPSFAAVVFDTFVFDVEKLTLNGTSHVAKFDNETLYYNYMGPVARPSECTRGSDTVAVTIAEDYEDEDRMKCYPHGMLNTVKHSLIQDKPFHLPKGIRTTYDNGSEMGAPLVFEILCSRIDRKTVKRFAAFDYRVTWYHPAGCPRPNIMKPSRFDRI</sequence>
<accession>A0ABQ9X9P1</accession>
<keyword evidence="1" id="KW-0812">Transmembrane</keyword>
<evidence type="ECO:0000256" key="1">
    <source>
        <dbReference type="SAM" id="Phobius"/>
    </source>
</evidence>
<feature type="transmembrane region" description="Helical" evidence="1">
    <location>
        <begin position="12"/>
        <end position="32"/>
    </location>
</feature>
<protein>
    <submittedName>
        <fullName evidence="2">Uncharacterized protein</fullName>
    </submittedName>
</protein>
<keyword evidence="1" id="KW-1133">Transmembrane helix</keyword>
<evidence type="ECO:0000313" key="2">
    <source>
        <dbReference type="EMBL" id="KAK2946915.1"/>
    </source>
</evidence>
<reference evidence="2 3" key="1">
    <citation type="journal article" date="2022" name="bioRxiv">
        <title>Genomics of Preaxostyla Flagellates Illuminates Evolutionary Transitions and the Path Towards Mitochondrial Loss.</title>
        <authorList>
            <person name="Novak L.V.F."/>
            <person name="Treitli S.C."/>
            <person name="Pyrih J."/>
            <person name="Halakuc P."/>
            <person name="Pipaliya S.V."/>
            <person name="Vacek V."/>
            <person name="Brzon O."/>
            <person name="Soukal P."/>
            <person name="Eme L."/>
            <person name="Dacks J.B."/>
            <person name="Karnkowska A."/>
            <person name="Elias M."/>
            <person name="Hampl V."/>
        </authorList>
    </citation>
    <scope>NUCLEOTIDE SEQUENCE [LARGE SCALE GENOMIC DNA]</scope>
    <source>
        <strain evidence="2">NAU3</strain>
        <tissue evidence="2">Gut</tissue>
    </source>
</reference>